<accession>X0X721</accession>
<protein>
    <submittedName>
        <fullName evidence="1">Uncharacterized protein</fullName>
    </submittedName>
</protein>
<sequence>MECLTRPLDLLAGTFTHADGCRGVMLMNYRFAYTQWLTIEFDANAAQVVEIDKSTGQERTVLDDSPAMDGLQLSFADGEGRLFLFP</sequence>
<reference evidence="1" key="1">
    <citation type="journal article" date="2014" name="Front. Microbiol.">
        <title>High frequency of phylogenetically diverse reductive dehalogenase-homologous genes in deep subseafloor sedimentary metagenomes.</title>
        <authorList>
            <person name="Kawai M."/>
            <person name="Futagami T."/>
            <person name="Toyoda A."/>
            <person name="Takaki Y."/>
            <person name="Nishi S."/>
            <person name="Hori S."/>
            <person name="Arai W."/>
            <person name="Tsubouchi T."/>
            <person name="Morono Y."/>
            <person name="Uchiyama I."/>
            <person name="Ito T."/>
            <person name="Fujiyama A."/>
            <person name="Inagaki F."/>
            <person name="Takami H."/>
        </authorList>
    </citation>
    <scope>NUCLEOTIDE SEQUENCE</scope>
    <source>
        <strain evidence="1">Expedition CK06-06</strain>
    </source>
</reference>
<dbReference type="AlphaFoldDB" id="X0X721"/>
<name>X0X721_9ZZZZ</name>
<gene>
    <name evidence="1" type="ORF">S01H1_66508</name>
</gene>
<evidence type="ECO:0000313" key="1">
    <source>
        <dbReference type="EMBL" id="GAG31197.1"/>
    </source>
</evidence>
<proteinExistence type="predicted"/>
<dbReference type="EMBL" id="BARS01043981">
    <property type="protein sequence ID" value="GAG31197.1"/>
    <property type="molecule type" value="Genomic_DNA"/>
</dbReference>
<organism evidence="1">
    <name type="scientific">marine sediment metagenome</name>
    <dbReference type="NCBI Taxonomy" id="412755"/>
    <lineage>
        <taxon>unclassified sequences</taxon>
        <taxon>metagenomes</taxon>
        <taxon>ecological metagenomes</taxon>
    </lineage>
</organism>
<comment type="caution">
    <text evidence="1">The sequence shown here is derived from an EMBL/GenBank/DDBJ whole genome shotgun (WGS) entry which is preliminary data.</text>
</comment>